<gene>
    <name evidence="3" type="ORF">KSP40_PGU008239</name>
</gene>
<keyword evidence="4" id="KW-1185">Reference proteome</keyword>
<evidence type="ECO:0000313" key="3">
    <source>
        <dbReference type="EMBL" id="KAK8964767.1"/>
    </source>
</evidence>
<feature type="domain" description="Prolamin-like" evidence="2">
    <location>
        <begin position="7"/>
        <end position="64"/>
    </location>
</feature>
<dbReference type="Pfam" id="PF05617">
    <property type="entry name" value="Prolamin_like"/>
    <property type="match status" value="1"/>
</dbReference>
<dbReference type="EMBL" id="JBBWWR010000006">
    <property type="protein sequence ID" value="KAK8964767.1"/>
    <property type="molecule type" value="Genomic_DNA"/>
</dbReference>
<protein>
    <recommendedName>
        <fullName evidence="2">Prolamin-like domain-containing protein</fullName>
    </recommendedName>
</protein>
<dbReference type="InterPro" id="IPR008502">
    <property type="entry name" value="Prolamin-like"/>
</dbReference>
<organism evidence="3 4">
    <name type="scientific">Platanthera guangdongensis</name>
    <dbReference type="NCBI Taxonomy" id="2320717"/>
    <lineage>
        <taxon>Eukaryota</taxon>
        <taxon>Viridiplantae</taxon>
        <taxon>Streptophyta</taxon>
        <taxon>Embryophyta</taxon>
        <taxon>Tracheophyta</taxon>
        <taxon>Spermatophyta</taxon>
        <taxon>Magnoliopsida</taxon>
        <taxon>Liliopsida</taxon>
        <taxon>Asparagales</taxon>
        <taxon>Orchidaceae</taxon>
        <taxon>Orchidoideae</taxon>
        <taxon>Orchideae</taxon>
        <taxon>Orchidinae</taxon>
        <taxon>Platanthera</taxon>
    </lineage>
</organism>
<reference evidence="3 4" key="1">
    <citation type="journal article" date="2022" name="Nat. Plants">
        <title>Genomes of leafy and leafless Platanthera orchids illuminate the evolution of mycoheterotrophy.</title>
        <authorList>
            <person name="Li M.H."/>
            <person name="Liu K.W."/>
            <person name="Li Z."/>
            <person name="Lu H.C."/>
            <person name="Ye Q.L."/>
            <person name="Zhang D."/>
            <person name="Wang J.Y."/>
            <person name="Li Y.F."/>
            <person name="Zhong Z.M."/>
            <person name="Liu X."/>
            <person name="Yu X."/>
            <person name="Liu D.K."/>
            <person name="Tu X.D."/>
            <person name="Liu B."/>
            <person name="Hao Y."/>
            <person name="Liao X.Y."/>
            <person name="Jiang Y.T."/>
            <person name="Sun W.H."/>
            <person name="Chen J."/>
            <person name="Chen Y.Q."/>
            <person name="Ai Y."/>
            <person name="Zhai J.W."/>
            <person name="Wu S.S."/>
            <person name="Zhou Z."/>
            <person name="Hsiao Y.Y."/>
            <person name="Wu W.L."/>
            <person name="Chen Y.Y."/>
            <person name="Lin Y.F."/>
            <person name="Hsu J.L."/>
            <person name="Li C.Y."/>
            <person name="Wang Z.W."/>
            <person name="Zhao X."/>
            <person name="Zhong W.Y."/>
            <person name="Ma X.K."/>
            <person name="Ma L."/>
            <person name="Huang J."/>
            <person name="Chen G.Z."/>
            <person name="Huang M.Z."/>
            <person name="Huang L."/>
            <person name="Peng D.H."/>
            <person name="Luo Y.B."/>
            <person name="Zou S.Q."/>
            <person name="Chen S.P."/>
            <person name="Lan S."/>
            <person name="Tsai W.C."/>
            <person name="Van de Peer Y."/>
            <person name="Liu Z.J."/>
        </authorList>
    </citation>
    <scope>NUCLEOTIDE SEQUENCE [LARGE SCALE GENOMIC DNA]</scope>
    <source>
        <strain evidence="3">Lor288</strain>
    </source>
</reference>
<dbReference type="Proteomes" id="UP001412067">
    <property type="component" value="Unassembled WGS sequence"/>
</dbReference>
<evidence type="ECO:0000259" key="2">
    <source>
        <dbReference type="Pfam" id="PF05617"/>
    </source>
</evidence>
<sequence>MLPDILNCWLAFNQFEKCGVKLVPSHLALQVTLTDGCCMAIIGIEESCLHIANATSLFGPEFSNLTSTMTSLLGPAISNLTSTICGPVSSLPRPRKVFKLKD</sequence>
<evidence type="ECO:0000313" key="4">
    <source>
        <dbReference type="Proteomes" id="UP001412067"/>
    </source>
</evidence>
<keyword evidence="1" id="KW-0732">Signal</keyword>
<comment type="caution">
    <text evidence="3">The sequence shown here is derived from an EMBL/GenBank/DDBJ whole genome shotgun (WGS) entry which is preliminary data.</text>
</comment>
<evidence type="ECO:0000256" key="1">
    <source>
        <dbReference type="ARBA" id="ARBA00022729"/>
    </source>
</evidence>
<proteinExistence type="predicted"/>
<name>A0ABR2MKX8_9ASPA</name>
<accession>A0ABR2MKX8</accession>